<dbReference type="SUPFAM" id="SSF52087">
    <property type="entry name" value="CRAL/TRIO domain"/>
    <property type="match status" value="2"/>
</dbReference>
<dbReference type="CDD" id="cd00170">
    <property type="entry name" value="SEC14"/>
    <property type="match status" value="1"/>
</dbReference>
<evidence type="ECO:0000313" key="4">
    <source>
        <dbReference type="Proteomes" id="UP001549920"/>
    </source>
</evidence>
<comment type="caution">
    <text evidence="2">The sequence shown here is derived from an EMBL/GenBank/DDBJ whole genome shotgun (WGS) entry which is preliminary data.</text>
</comment>
<dbReference type="PRINTS" id="PR00180">
    <property type="entry name" value="CRETINALDHBP"/>
</dbReference>
<evidence type="ECO:0000313" key="3">
    <source>
        <dbReference type="EMBL" id="KAL0902347.1"/>
    </source>
</evidence>
<sequence>MTTASVLLTVTTTWNLNSEKIEKGKVGRSIQSIAAETAKELRETPATREQALRIMRDWIQQNGDIKNVRQDESFLLRFLRHKKYSIPMAQQTLLKYLNLRKYYPEIFMNLDCEDSKLQDIINNGYVVVSPVRDSKGRRVIVYNMSRFNAAKLTCWDMCRVHTMIYESLLEDPLDQICGFTHVGDGSGVTGAHITSWNPSDFGRLMKWGEVSRRYCLQPSLLEDPLDQICGFTHVGDGSGVTGAHITSWNPSDFGRLMKWGEQSLPMRHKEFHLINIPSAIKYIIDFAKSKVSPKMVDRLYIHSTLKQLHKNIDVACLPTVYGGKIPLQDMISFTKQLLSDQRKKVCHLNEMEILNTRGINSSKSKNNSDTLSVEGSFRKLEID</sequence>
<organism evidence="2 5">
    <name type="scientific">Loxostege sticticalis</name>
    <name type="common">Beet webworm moth</name>
    <dbReference type="NCBI Taxonomy" id="481309"/>
    <lineage>
        <taxon>Eukaryota</taxon>
        <taxon>Metazoa</taxon>
        <taxon>Ecdysozoa</taxon>
        <taxon>Arthropoda</taxon>
        <taxon>Hexapoda</taxon>
        <taxon>Insecta</taxon>
        <taxon>Pterygota</taxon>
        <taxon>Neoptera</taxon>
        <taxon>Endopterygota</taxon>
        <taxon>Lepidoptera</taxon>
        <taxon>Glossata</taxon>
        <taxon>Ditrysia</taxon>
        <taxon>Pyraloidea</taxon>
        <taxon>Crambidae</taxon>
        <taxon>Pyraustinae</taxon>
        <taxon>Loxostege</taxon>
    </lineage>
</organism>
<dbReference type="InterPro" id="IPR001251">
    <property type="entry name" value="CRAL-TRIO_dom"/>
</dbReference>
<reference evidence="4 5" key="1">
    <citation type="submission" date="2024-06" db="EMBL/GenBank/DDBJ databases">
        <title>A chromosome-level genome assembly of beet webworm, Loxostege sticticalis.</title>
        <authorList>
            <person name="Zhang Y."/>
        </authorList>
    </citation>
    <scope>NUCLEOTIDE SEQUENCE [LARGE SCALE GENOMIC DNA]</scope>
    <source>
        <strain evidence="3">AQ026</strain>
        <strain evidence="2">AQ028</strain>
        <tissue evidence="2">Male pupae</tissue>
        <tissue evidence="3">Whole body</tissue>
    </source>
</reference>
<dbReference type="PANTHER" id="PTHR10174:SF120">
    <property type="entry name" value="CELLULAR RETINALDEHYDE BINDING PROTEIN"/>
    <property type="match status" value="1"/>
</dbReference>
<keyword evidence="4" id="KW-1185">Reference proteome</keyword>
<evidence type="ECO:0000313" key="2">
    <source>
        <dbReference type="EMBL" id="KAL0851975.1"/>
    </source>
</evidence>
<proteinExistence type="predicted"/>
<dbReference type="Gene3D" id="1.10.8.20">
    <property type="entry name" value="N-terminal domain of phosphatidylinositol transfer protein sec14p"/>
    <property type="match status" value="1"/>
</dbReference>
<dbReference type="SUPFAM" id="SSF46938">
    <property type="entry name" value="CRAL/TRIO N-terminal domain"/>
    <property type="match status" value="1"/>
</dbReference>
<gene>
    <name evidence="3" type="ORF">ABMA27_000242</name>
    <name evidence="2" type="ORF">ABMA28_000252</name>
</gene>
<dbReference type="InterPro" id="IPR036273">
    <property type="entry name" value="CRAL/TRIO_N_dom_sf"/>
</dbReference>
<dbReference type="InterPro" id="IPR011074">
    <property type="entry name" value="CRAL/TRIO_N_dom"/>
</dbReference>
<dbReference type="EMBL" id="JBEUOH010000001">
    <property type="protein sequence ID" value="KAL0902347.1"/>
    <property type="molecule type" value="Genomic_DNA"/>
</dbReference>
<evidence type="ECO:0000313" key="5">
    <source>
        <dbReference type="Proteomes" id="UP001549921"/>
    </source>
</evidence>
<evidence type="ECO:0000259" key="1">
    <source>
        <dbReference type="PROSITE" id="PS50191"/>
    </source>
</evidence>
<dbReference type="EMBL" id="JBEDNZ010000001">
    <property type="protein sequence ID" value="KAL0851977.1"/>
    <property type="molecule type" value="Genomic_DNA"/>
</dbReference>
<dbReference type="PROSITE" id="PS50191">
    <property type="entry name" value="CRAL_TRIO"/>
    <property type="match status" value="1"/>
</dbReference>
<dbReference type="Proteomes" id="UP001549921">
    <property type="component" value="Unassembled WGS sequence"/>
</dbReference>
<accession>A0ABD0TRN9</accession>
<dbReference type="Proteomes" id="UP001549920">
    <property type="component" value="Unassembled WGS sequence"/>
</dbReference>
<dbReference type="Pfam" id="PF00650">
    <property type="entry name" value="CRAL_TRIO"/>
    <property type="match status" value="2"/>
</dbReference>
<dbReference type="EMBL" id="JBEDNZ010000001">
    <property type="protein sequence ID" value="KAL0851975.1"/>
    <property type="molecule type" value="Genomic_DNA"/>
</dbReference>
<dbReference type="AlphaFoldDB" id="A0ABD0TRN9"/>
<dbReference type="PANTHER" id="PTHR10174">
    <property type="entry name" value="ALPHA-TOCOPHEROL TRANSFER PROTEIN-RELATED"/>
    <property type="match status" value="1"/>
</dbReference>
<name>A0ABD0TRN9_LOXSC</name>
<dbReference type="InterPro" id="IPR036865">
    <property type="entry name" value="CRAL-TRIO_dom_sf"/>
</dbReference>
<feature type="domain" description="CRAL-TRIO" evidence="1">
    <location>
        <begin position="113"/>
        <end position="329"/>
    </location>
</feature>
<dbReference type="SMART" id="SM01100">
    <property type="entry name" value="CRAL_TRIO_N"/>
    <property type="match status" value="1"/>
</dbReference>
<dbReference type="Gene3D" id="3.40.525.10">
    <property type="entry name" value="CRAL-TRIO lipid binding domain"/>
    <property type="match status" value="2"/>
</dbReference>
<protein>
    <recommendedName>
        <fullName evidence="1">CRAL-TRIO domain-containing protein</fullName>
    </recommendedName>
</protein>